<organism evidence="2">
    <name type="scientific">marine metagenome</name>
    <dbReference type="NCBI Taxonomy" id="408172"/>
    <lineage>
        <taxon>unclassified sequences</taxon>
        <taxon>metagenomes</taxon>
        <taxon>ecological metagenomes</taxon>
    </lineage>
</organism>
<evidence type="ECO:0000313" key="2">
    <source>
        <dbReference type="EMBL" id="SVC04674.1"/>
    </source>
</evidence>
<dbReference type="Pfam" id="PF21302">
    <property type="entry name" value="Zn_ribbon_RlmA"/>
    <property type="match status" value="1"/>
</dbReference>
<feature type="non-terminal residue" evidence="2">
    <location>
        <position position="114"/>
    </location>
</feature>
<gene>
    <name evidence="2" type="ORF">METZ01_LOCUS257528</name>
</gene>
<dbReference type="Gene3D" id="3.40.50.150">
    <property type="entry name" value="Vaccinia Virus protein VP39"/>
    <property type="match status" value="1"/>
</dbReference>
<accession>A0A382IXQ9</accession>
<evidence type="ECO:0000259" key="1">
    <source>
        <dbReference type="Pfam" id="PF21302"/>
    </source>
</evidence>
<feature type="domain" description="23S rRNA (guanine(745)-N(1))-methyltransferase N-terminal" evidence="1">
    <location>
        <begin position="6"/>
        <end position="39"/>
    </location>
</feature>
<dbReference type="InterPro" id="IPR048647">
    <property type="entry name" value="RlmA_N"/>
</dbReference>
<protein>
    <recommendedName>
        <fullName evidence="1">23S rRNA (guanine(745)-N(1))-methyltransferase N-terminal domain-containing protein</fullName>
    </recommendedName>
</protein>
<name>A0A382IXQ9_9ZZZZ</name>
<dbReference type="EMBL" id="UINC01070488">
    <property type="protein sequence ID" value="SVC04674.1"/>
    <property type="molecule type" value="Genomic_DNA"/>
</dbReference>
<sequence length="114" mass="12656">MTFPLICPVCRNPLTWGNVAAACPSGHSFDIAREGYINLYKTSRRSKNQPGDSRDMLQARRRFLDSGVYEGLSDHINAQVSAYIRDAYTKVTNILDAGCGEGYYLGRLMACLSN</sequence>
<dbReference type="AlphaFoldDB" id="A0A382IXQ9"/>
<proteinExistence type="predicted"/>
<reference evidence="2" key="1">
    <citation type="submission" date="2018-05" db="EMBL/GenBank/DDBJ databases">
        <authorList>
            <person name="Lanie J.A."/>
            <person name="Ng W.-L."/>
            <person name="Kazmierczak K.M."/>
            <person name="Andrzejewski T.M."/>
            <person name="Davidsen T.M."/>
            <person name="Wayne K.J."/>
            <person name="Tettelin H."/>
            <person name="Glass J.I."/>
            <person name="Rusch D."/>
            <person name="Podicherti R."/>
            <person name="Tsui H.-C.T."/>
            <person name="Winkler M.E."/>
        </authorList>
    </citation>
    <scope>NUCLEOTIDE SEQUENCE</scope>
</reference>
<dbReference type="SUPFAM" id="SSF53335">
    <property type="entry name" value="S-adenosyl-L-methionine-dependent methyltransferases"/>
    <property type="match status" value="1"/>
</dbReference>
<dbReference type="InterPro" id="IPR029063">
    <property type="entry name" value="SAM-dependent_MTases_sf"/>
</dbReference>